<keyword evidence="7" id="KW-0067">ATP-binding</keyword>
<dbReference type="InterPro" id="IPR000700">
    <property type="entry name" value="PAS-assoc_C"/>
</dbReference>
<evidence type="ECO:0000256" key="1">
    <source>
        <dbReference type="ARBA" id="ARBA00000085"/>
    </source>
</evidence>
<keyword evidence="3" id="KW-0597">Phosphoprotein</keyword>
<dbReference type="AlphaFoldDB" id="A0A1Q9AWF3"/>
<evidence type="ECO:0000313" key="11">
    <source>
        <dbReference type="Proteomes" id="UP000186364"/>
    </source>
</evidence>
<accession>A0A1Q9AWF3</accession>
<dbReference type="EC" id="2.7.13.3" evidence="2"/>
<name>A0A1Q9AWF3_9HYPH</name>
<evidence type="ECO:0000256" key="2">
    <source>
        <dbReference type="ARBA" id="ARBA00012438"/>
    </source>
</evidence>
<evidence type="ECO:0000313" key="10">
    <source>
        <dbReference type="EMBL" id="OLP59766.1"/>
    </source>
</evidence>
<keyword evidence="11" id="KW-1185">Reference proteome</keyword>
<reference evidence="10 11" key="1">
    <citation type="submission" date="2016-09" db="EMBL/GenBank/DDBJ databases">
        <title>Rhizobium sp. nov., a novel species isolated from the rice rhizosphere.</title>
        <authorList>
            <person name="Zhao J."/>
            <person name="Zhang X."/>
        </authorList>
    </citation>
    <scope>NUCLEOTIDE SEQUENCE [LARGE SCALE GENOMIC DNA]</scope>
    <source>
        <strain evidence="10 11">1.7048</strain>
    </source>
</reference>
<organism evidence="10 11">
    <name type="scientific">Xaviernesmea oryzae</name>
    <dbReference type="NCBI Taxonomy" id="464029"/>
    <lineage>
        <taxon>Bacteria</taxon>
        <taxon>Pseudomonadati</taxon>
        <taxon>Pseudomonadota</taxon>
        <taxon>Alphaproteobacteria</taxon>
        <taxon>Hyphomicrobiales</taxon>
        <taxon>Rhizobiaceae</taxon>
        <taxon>Rhizobium/Agrobacterium group</taxon>
        <taxon>Xaviernesmea</taxon>
    </lineage>
</organism>
<dbReference type="RefSeq" id="WP_075627962.1">
    <property type="nucleotide sequence ID" value="NZ_FOAM01000019.1"/>
</dbReference>
<dbReference type="InterPro" id="IPR013655">
    <property type="entry name" value="PAS_fold_3"/>
</dbReference>
<evidence type="ECO:0000256" key="4">
    <source>
        <dbReference type="ARBA" id="ARBA00022679"/>
    </source>
</evidence>
<dbReference type="PANTHER" id="PTHR41523">
    <property type="entry name" value="TWO-COMPONENT SYSTEM SENSOR PROTEIN"/>
    <property type="match status" value="1"/>
</dbReference>
<dbReference type="Proteomes" id="UP000186364">
    <property type="component" value="Unassembled WGS sequence"/>
</dbReference>
<keyword evidence="5" id="KW-0547">Nucleotide-binding</keyword>
<dbReference type="InterPro" id="IPR000014">
    <property type="entry name" value="PAS"/>
</dbReference>
<comment type="caution">
    <text evidence="10">The sequence shown here is derived from an EMBL/GenBank/DDBJ whole genome shotgun (WGS) entry which is preliminary data.</text>
</comment>
<sequence>MSSATIVQVPMQAVPDFAAILHGMPQPYLVLDAGLVIVDASDAYLALTSRTRDDIVGRGILEAFPENPDAMGTVEQGPLEVSLRHVLATRKAHEMAAIQYDIPRPGGGFQQKFWTPVHTPVLGPDGEVKYIIQSPMDVTDSVLAAREADARLRVAHHAADLASWEYEPETDSWRRSSAVDRLFGFEPGQGGPVAAPFFAHMHPDDLTKVNQVVQSVMDSPDQTVMNFDFRILRTSGDVRYVASRGEVLRTSDGRVRIIGVMMDMTADREREAALAASVEQKDLLLVELNHRVKNTLQLVVSTLRLQARRLLFPITIEAFEAAISRVVAIISVHERLYRSENALLVDMAAHLRKLSLDILGRSEDVQVLFDIDPMELPTERAIPVSVVVNELLTVAVARNAGVSRVAISFKEMAGGKLELEVETTRSGPSADSSLTELARKIVTTMAAQLGGDFDVETSDTGFKAALVFPAKES</sequence>
<evidence type="ECO:0000259" key="9">
    <source>
        <dbReference type="PROSITE" id="PS50113"/>
    </source>
</evidence>
<dbReference type="Gene3D" id="3.30.450.20">
    <property type="entry name" value="PAS domain"/>
    <property type="match status" value="2"/>
</dbReference>
<dbReference type="Pfam" id="PF07568">
    <property type="entry name" value="HisKA_2"/>
    <property type="match status" value="1"/>
</dbReference>
<dbReference type="PROSITE" id="PS50113">
    <property type="entry name" value="PAC"/>
    <property type="match status" value="1"/>
</dbReference>
<feature type="domain" description="PAC" evidence="9">
    <location>
        <begin position="225"/>
        <end position="276"/>
    </location>
</feature>
<evidence type="ECO:0000256" key="8">
    <source>
        <dbReference type="ARBA" id="ARBA00023026"/>
    </source>
</evidence>
<dbReference type="Gene3D" id="2.10.70.100">
    <property type="match status" value="1"/>
</dbReference>
<keyword evidence="6" id="KW-0418">Kinase</keyword>
<dbReference type="GO" id="GO:0004673">
    <property type="term" value="F:protein histidine kinase activity"/>
    <property type="evidence" value="ECO:0007669"/>
    <property type="project" value="UniProtKB-EC"/>
</dbReference>
<dbReference type="InterPro" id="IPR011495">
    <property type="entry name" value="Sig_transdc_His_kin_sub2_dim/P"/>
</dbReference>
<keyword evidence="4" id="KW-0808">Transferase</keyword>
<proteinExistence type="predicted"/>
<evidence type="ECO:0000256" key="6">
    <source>
        <dbReference type="ARBA" id="ARBA00022777"/>
    </source>
</evidence>
<dbReference type="SMART" id="SM00091">
    <property type="entry name" value="PAS"/>
    <property type="match status" value="2"/>
</dbReference>
<dbReference type="EMBL" id="MKIP01000044">
    <property type="protein sequence ID" value="OLP59766.1"/>
    <property type="molecule type" value="Genomic_DNA"/>
</dbReference>
<dbReference type="CDD" id="cd00130">
    <property type="entry name" value="PAS"/>
    <property type="match status" value="2"/>
</dbReference>
<dbReference type="Pfam" id="PF08448">
    <property type="entry name" value="PAS_4"/>
    <property type="match status" value="1"/>
</dbReference>
<dbReference type="InterPro" id="IPR036890">
    <property type="entry name" value="HATPase_C_sf"/>
</dbReference>
<evidence type="ECO:0000256" key="7">
    <source>
        <dbReference type="ARBA" id="ARBA00022840"/>
    </source>
</evidence>
<dbReference type="InterPro" id="IPR013656">
    <property type="entry name" value="PAS_4"/>
</dbReference>
<dbReference type="Gene3D" id="3.30.565.10">
    <property type="entry name" value="Histidine kinase-like ATPase, C-terminal domain"/>
    <property type="match status" value="1"/>
</dbReference>
<dbReference type="GO" id="GO:0005524">
    <property type="term" value="F:ATP binding"/>
    <property type="evidence" value="ECO:0007669"/>
    <property type="project" value="UniProtKB-KW"/>
</dbReference>
<dbReference type="OrthoDB" id="489241at2"/>
<protein>
    <recommendedName>
        <fullName evidence="2">histidine kinase</fullName>
        <ecNumber evidence="2">2.7.13.3</ecNumber>
    </recommendedName>
</protein>
<dbReference type="PANTHER" id="PTHR41523:SF8">
    <property type="entry name" value="ETHYLENE RESPONSE SENSOR PROTEIN"/>
    <property type="match status" value="1"/>
</dbReference>
<dbReference type="SUPFAM" id="SSF55785">
    <property type="entry name" value="PYP-like sensor domain (PAS domain)"/>
    <property type="match status" value="2"/>
</dbReference>
<comment type="catalytic activity">
    <reaction evidence="1">
        <text>ATP + protein L-histidine = ADP + protein N-phospho-L-histidine.</text>
        <dbReference type="EC" id="2.7.13.3"/>
    </reaction>
</comment>
<dbReference type="Pfam" id="PF08447">
    <property type="entry name" value="PAS_3"/>
    <property type="match status" value="1"/>
</dbReference>
<dbReference type="InterPro" id="IPR035965">
    <property type="entry name" value="PAS-like_dom_sf"/>
</dbReference>
<evidence type="ECO:0000256" key="3">
    <source>
        <dbReference type="ARBA" id="ARBA00022553"/>
    </source>
</evidence>
<gene>
    <name evidence="10" type="ORF">BJF93_21870</name>
</gene>
<evidence type="ECO:0000256" key="5">
    <source>
        <dbReference type="ARBA" id="ARBA00022741"/>
    </source>
</evidence>
<keyword evidence="8" id="KW-0843">Virulence</keyword>